<dbReference type="Gene3D" id="3.30.40.100">
    <property type="match status" value="1"/>
</dbReference>
<evidence type="ECO:0000259" key="6">
    <source>
        <dbReference type="PROSITE" id="PS51050"/>
    </source>
</evidence>
<feature type="region of interest" description="Disordered" evidence="5">
    <location>
        <begin position="874"/>
        <end position="901"/>
    </location>
</feature>
<dbReference type="PANTHER" id="PTHR46524:SF12">
    <property type="entry name" value="CW-TYPE DOMAIN-CONTAINING PROTEIN"/>
    <property type="match status" value="1"/>
</dbReference>
<feature type="region of interest" description="Disordered" evidence="5">
    <location>
        <begin position="922"/>
        <end position="959"/>
    </location>
</feature>
<evidence type="ECO:0000256" key="5">
    <source>
        <dbReference type="SAM" id="MobiDB-lite"/>
    </source>
</evidence>
<feature type="compositionally biased region" description="Basic and acidic residues" evidence="5">
    <location>
        <begin position="883"/>
        <end position="895"/>
    </location>
</feature>
<feature type="region of interest" description="Disordered" evidence="5">
    <location>
        <begin position="410"/>
        <end position="431"/>
    </location>
</feature>
<dbReference type="InterPro" id="IPR055300">
    <property type="entry name" value="CWZF3/5/7"/>
</dbReference>
<sequence>MRGYRQGLGLGNFEGFFLGEVLGGAEMTQEPELEEGETCFYKDDITIDPDIALSYIGDKVQSILGHLQKDFEGGVSAENLGSKFGGYGSFLPTYQRSSSIWSHPKSPQGVQNHHLPKSPNLFPELLSSMANVTTQGPSMHISQTSKTTVDGSSIRQKATLLSENVAEACPEKVELPSSKSGNPLKVRIKMGPERVAKYNAEIYNLGLTSPSSSEGYSHDESDGLVSSPNESPRNILEIMTAVPVCGGLLLSPLCEDLLNLVQETGYEVEREHETAQRSSAISIKFLNNSGNKTKFVDKRQNLDKSEDKRLTAGPSSCKQKSLDGKALECNARPFIDANCRPISDTVMESENDVQVKKRKGSKDKVKGRAVSGDSVKYASFEHTFDQSCGKIEQLESKCSSVEKTVKHRANTTKDVSVDHGQGSRSLDKGNCASLKAYSDNSEGEGVKKSMVLKSGLNSTSGEHNGFGIPHTVKGLSFEGEKKSKGNQSMGKLASKTGNGKIRVIQKDVVHTSLERMENPKHLSERPSVAMPKNFNLDTVKVKSAHVDKLKERSSNQNYFEAQIAEPRDAPAPAPTPAPAPAPALDPALAPAPAPVLIEENWVGCDRCEKWRLLPNGRSADQLPDKWVCSMLDWLPGMNSCDISQDDTTNATHALFLVHVPDNQHHNQGHVDGTLPGVIPASALHFDQNHHDFASDQMNKKKLKAKQDIVSTSDPARSIIGKKQLPVKNGISKEGKVALAGVNAANKSDSQLANKPSIGLAKSNKRKGEHVIGGGMVGHSGLPNKAAVKDVKKKSAPKADQITVKKHKDQIQGLPDNKASSIKTCNGGEVAVKKIKLKDYGYSQHQVDKFSVQEDSRDGDFHRDKKSRVSKIEDEFKSSPFGEARVRSSIDKEQKLKKPRAKTQLTIEDIDKLRKDLGCEQLSTAATSSSSKVSDSRKNRASYVKVKGSPEESVCSSPTRMPYPNQVSQVMVDNNAPVVISVKKSRAKNENSQLDSKNKLKSKEETDAGGNNCVPKHPFSDESSLKSVKNGKIVSQRDLGKSGNSRIENQKLSRNSEQNSGQMKVRLELRQNDKKGALCPEKNASGSLKRCSLDSRPVAPSVVGVTSKALRDTTIDCLQNGTENFINNEAEQSVALKNVSASTNLKEAEDVLKEAEQLRSHADLIKNSGFGSESNYEYFKAALKFLHCASLLEACDGSSSKHLEMSPMQMYGAAAQLCKTCAYEYEKSHELAAASLAYKCVEVAYLRLVYCKSSTASRLCHDLQASLQMVPQGESPSSSASDVDNLNNLAIVDKATLSKGSGPHPGNHLIVPRNRPNFVRLLDFTKDVNYAMEAAKKSHDTFAAANQEIEKSQNKEAIISVKKVIDFSFQNVEELVRLVWLAFNTIQGLSGSRG</sequence>
<gene>
    <name evidence="7" type="ORF">MIMGU_mgv1a026413mg</name>
</gene>
<feature type="coiled-coil region" evidence="4">
    <location>
        <begin position="1137"/>
        <end position="1164"/>
    </location>
</feature>
<keyword evidence="4" id="KW-0175">Coiled coil</keyword>
<name>A0A022RY78_ERYGU</name>
<dbReference type="Pfam" id="PF24756">
    <property type="entry name" value="THD_CWZF3-5-7"/>
    <property type="match status" value="1"/>
</dbReference>
<organism evidence="7 8">
    <name type="scientific">Erythranthe guttata</name>
    <name type="common">Yellow monkey flower</name>
    <name type="synonym">Mimulus guttatus</name>
    <dbReference type="NCBI Taxonomy" id="4155"/>
    <lineage>
        <taxon>Eukaryota</taxon>
        <taxon>Viridiplantae</taxon>
        <taxon>Streptophyta</taxon>
        <taxon>Embryophyta</taxon>
        <taxon>Tracheophyta</taxon>
        <taxon>Spermatophyta</taxon>
        <taxon>Magnoliopsida</taxon>
        <taxon>eudicotyledons</taxon>
        <taxon>Gunneridae</taxon>
        <taxon>Pentapetalae</taxon>
        <taxon>asterids</taxon>
        <taxon>lamiids</taxon>
        <taxon>Lamiales</taxon>
        <taxon>Phrymaceae</taxon>
        <taxon>Erythranthe</taxon>
    </lineage>
</organism>
<feature type="region of interest" description="Disordered" evidence="5">
    <location>
        <begin position="983"/>
        <end position="1061"/>
    </location>
</feature>
<dbReference type="EMBL" id="KI630229">
    <property type="protein sequence ID" value="EYU43925.1"/>
    <property type="molecule type" value="Genomic_DNA"/>
</dbReference>
<evidence type="ECO:0000313" key="8">
    <source>
        <dbReference type="Proteomes" id="UP000030748"/>
    </source>
</evidence>
<dbReference type="Pfam" id="PF07496">
    <property type="entry name" value="zf-CW"/>
    <property type="match status" value="1"/>
</dbReference>
<keyword evidence="1" id="KW-0479">Metal-binding</keyword>
<evidence type="ECO:0000256" key="4">
    <source>
        <dbReference type="SAM" id="Coils"/>
    </source>
</evidence>
<dbReference type="PANTHER" id="PTHR46524">
    <property type="entry name" value="CW-TYPE ZINC FINGER"/>
    <property type="match status" value="1"/>
</dbReference>
<evidence type="ECO:0000256" key="2">
    <source>
        <dbReference type="ARBA" id="ARBA00022771"/>
    </source>
</evidence>
<feature type="region of interest" description="Disordered" evidence="5">
    <location>
        <begin position="480"/>
        <end position="499"/>
    </location>
</feature>
<dbReference type="GO" id="GO:0008270">
    <property type="term" value="F:zinc ion binding"/>
    <property type="evidence" value="ECO:0007669"/>
    <property type="project" value="UniProtKB-KW"/>
</dbReference>
<proteinExistence type="predicted"/>
<keyword evidence="2" id="KW-0863">Zinc-finger</keyword>
<keyword evidence="3" id="KW-0862">Zinc</keyword>
<evidence type="ECO:0000256" key="1">
    <source>
        <dbReference type="ARBA" id="ARBA00022723"/>
    </source>
</evidence>
<keyword evidence="8" id="KW-1185">Reference proteome</keyword>
<dbReference type="InterPro" id="IPR011124">
    <property type="entry name" value="Znf_CW"/>
</dbReference>
<dbReference type="eggNOG" id="ENOG502QTZC">
    <property type="taxonomic scope" value="Eukaryota"/>
</dbReference>
<feature type="compositionally biased region" description="Polar residues" evidence="5">
    <location>
        <begin position="1041"/>
        <end position="1061"/>
    </location>
</feature>
<dbReference type="STRING" id="4155.A0A022RY78"/>
<evidence type="ECO:0000256" key="3">
    <source>
        <dbReference type="ARBA" id="ARBA00022833"/>
    </source>
</evidence>
<accession>A0A022RY78</accession>
<reference evidence="7 8" key="1">
    <citation type="journal article" date="2013" name="Proc. Natl. Acad. Sci. U.S.A.">
        <title>Fine-scale variation in meiotic recombination in Mimulus inferred from population shotgun sequencing.</title>
        <authorList>
            <person name="Hellsten U."/>
            <person name="Wright K.M."/>
            <person name="Jenkins J."/>
            <person name="Shu S."/>
            <person name="Yuan Y."/>
            <person name="Wessler S.R."/>
            <person name="Schmutz J."/>
            <person name="Willis J.H."/>
            <person name="Rokhsar D.S."/>
        </authorList>
    </citation>
    <scope>NUCLEOTIDE SEQUENCE [LARGE SCALE GENOMIC DNA]</scope>
    <source>
        <strain evidence="8">cv. DUN x IM62</strain>
    </source>
</reference>
<dbReference type="InterPro" id="IPR056406">
    <property type="entry name" value="THD_CWZF3/5/7"/>
</dbReference>
<feature type="region of interest" description="Disordered" evidence="5">
    <location>
        <begin position="209"/>
        <end position="231"/>
    </location>
</feature>
<dbReference type="Proteomes" id="UP000030748">
    <property type="component" value="Unassembled WGS sequence"/>
</dbReference>
<protein>
    <recommendedName>
        <fullName evidence="6">CW-type domain-containing protein</fullName>
    </recommendedName>
</protein>
<evidence type="ECO:0000313" key="7">
    <source>
        <dbReference type="EMBL" id="EYU43925.1"/>
    </source>
</evidence>
<feature type="compositionally biased region" description="Basic and acidic residues" evidence="5">
    <location>
        <begin position="995"/>
        <end position="1005"/>
    </location>
</feature>
<feature type="domain" description="CW-type" evidence="6">
    <location>
        <begin position="595"/>
        <end position="648"/>
    </location>
</feature>
<dbReference type="PROSITE" id="PS51050">
    <property type="entry name" value="ZF_CW"/>
    <property type="match status" value="1"/>
</dbReference>